<gene>
    <name evidence="1" type="ORF">H4075_01960</name>
</gene>
<dbReference type="Proteomes" id="UP000515344">
    <property type="component" value="Chromosome"/>
</dbReference>
<organism evidence="1 2">
    <name type="scientific">Lacibacter sediminis</name>
    <dbReference type="NCBI Taxonomy" id="2760713"/>
    <lineage>
        <taxon>Bacteria</taxon>
        <taxon>Pseudomonadati</taxon>
        <taxon>Bacteroidota</taxon>
        <taxon>Chitinophagia</taxon>
        <taxon>Chitinophagales</taxon>
        <taxon>Chitinophagaceae</taxon>
        <taxon>Lacibacter</taxon>
    </lineage>
</organism>
<dbReference type="KEGG" id="lacs:H4075_01960"/>
<accession>A0A7G5XHM8</accession>
<name>A0A7G5XHM8_9BACT</name>
<keyword evidence="2" id="KW-1185">Reference proteome</keyword>
<proteinExistence type="predicted"/>
<dbReference type="AlphaFoldDB" id="A0A7G5XHM8"/>
<dbReference type="RefSeq" id="WP_182803639.1">
    <property type="nucleotide sequence ID" value="NZ_CP060007.1"/>
</dbReference>
<dbReference type="InterPro" id="IPR014985">
    <property type="entry name" value="WbqC"/>
</dbReference>
<protein>
    <submittedName>
        <fullName evidence="1">WbqC family protein</fullName>
    </submittedName>
</protein>
<reference evidence="2" key="1">
    <citation type="submission" date="2020-08" db="EMBL/GenBank/DDBJ databases">
        <title>Lacibacter sp. S13-6-6 genome sequencing.</title>
        <authorList>
            <person name="Jin L."/>
        </authorList>
    </citation>
    <scope>NUCLEOTIDE SEQUENCE [LARGE SCALE GENOMIC DNA]</scope>
    <source>
        <strain evidence="2">S13-6-6</strain>
    </source>
</reference>
<dbReference type="Pfam" id="PF08889">
    <property type="entry name" value="WbqC"/>
    <property type="match status" value="1"/>
</dbReference>
<evidence type="ECO:0000313" key="1">
    <source>
        <dbReference type="EMBL" id="QNA44981.1"/>
    </source>
</evidence>
<sequence>MKIAIMQPYFVPYIGYFQLINAVDQFVIYDNIKYTKKGWINRNRILVDGKDEYITLPIRKDSDYLHVDQRKLADSFVDDKNKILRKLAYAYRKAPHYDAVYALMERILEKPENNLFEFIYKSVLEICRFLEINTTFVISSTLPVDHELKSQDRVIAICKALNTTTYINPPGGVELYSKETFNENNIELEFLQSEPIQYHQFKNEFIASLSIIDVMMFNSTEEIKKLLASFYTIK</sequence>
<evidence type="ECO:0000313" key="2">
    <source>
        <dbReference type="Proteomes" id="UP000515344"/>
    </source>
</evidence>
<dbReference type="EMBL" id="CP060007">
    <property type="protein sequence ID" value="QNA44981.1"/>
    <property type="molecule type" value="Genomic_DNA"/>
</dbReference>